<feature type="transmembrane region" description="Helical" evidence="12">
    <location>
        <begin position="137"/>
        <end position="161"/>
    </location>
</feature>
<evidence type="ECO:0000313" key="14">
    <source>
        <dbReference type="EMBL" id="GAA4329309.1"/>
    </source>
</evidence>
<dbReference type="EC" id="2.4.1.-" evidence="12"/>
<sequence length="759" mass="85416">MKPLNKADAAPLAAADPAAEELCRAYGPELADSGVLGHDADGTVRIASTPPLRRTSMVPEPWITNPLVRGWRLLAGRKERAARKAQRLEAPPKPRWRSAGQARRMALLVLVLAQTSVATWYMKAVLPYQGTQWLEKAILLLFALLFCWVSAGFWTALMGFLQLMIGRDKYSISATVAENVPIAPDTRTAVVMPICNEDVARVFAGLRATFESVARTGELDKFDFFILSDSYKADICVEEHRAWVELCRAVRGFGKIFYRRRRRRVKRKSGNIDDFCRRWGSSYDYMVVLDADSVMSGECLRRLTVLMDANPAAGIIQSAPRASGMESLYARVQQFATRVYGPLFTAGLHFWQLGESHYWGHNAIIRLEPFIQHCALAPLPGKGSFAGAILSHDFVEAALMRRAGWGVWIAYDLPGSYEELPPNLLDELQRDQRWCHGNLMNFRLFLIKDLHPVHRAVFLTGVMSYLSAPLWFLFLALSTALLAVHTLTEPQYFVAPHQLFPIWPQWHPEEALVLFCSTAVLLFFPKILSVLLAWAQGSKGYGGPGKLLSSMLLEVLFSMLLAPIRMIFHTRFVVAAFLGWSVQWKSPARVNNETSWREALRRHGLQTLLGVCWGALVAWLNPNFLWWMVPILSSLLLAVPLSVLSSRVSLGRDAYEASLFRIPEETDPPLELRATRFYDNANRQQTPPRFVDALRDRAVNALARAMATGRHRPVPLIERSRAAQLEQALQAGPERLPEPQKLRLLDDPVVLGRLHLALE</sequence>
<dbReference type="InterPro" id="IPR001173">
    <property type="entry name" value="Glyco_trans_2-like"/>
</dbReference>
<reference evidence="15" key="1">
    <citation type="journal article" date="2019" name="Int. J. Syst. Evol. Microbiol.">
        <title>The Global Catalogue of Microorganisms (GCM) 10K type strain sequencing project: providing services to taxonomists for standard genome sequencing and annotation.</title>
        <authorList>
            <consortium name="The Broad Institute Genomics Platform"/>
            <consortium name="The Broad Institute Genome Sequencing Center for Infectious Disease"/>
            <person name="Wu L."/>
            <person name="Ma J."/>
        </authorList>
    </citation>
    <scope>NUCLEOTIDE SEQUENCE [LARGE SCALE GENOMIC DNA]</scope>
    <source>
        <strain evidence="15">JCM 17666</strain>
    </source>
</reference>
<comment type="subcellular location">
    <subcellularLocation>
        <location evidence="1">Cell inner membrane</location>
        <topology evidence="1">Multi-pass membrane protein</topology>
    </subcellularLocation>
    <subcellularLocation>
        <location evidence="12">Cell membrane</location>
        <topology evidence="12">Multi-pass membrane protein</topology>
    </subcellularLocation>
</comment>
<dbReference type="Pfam" id="PF00535">
    <property type="entry name" value="Glycos_transf_2"/>
    <property type="match status" value="1"/>
</dbReference>
<keyword evidence="6" id="KW-0997">Cell inner membrane</keyword>
<evidence type="ECO:0000256" key="11">
    <source>
        <dbReference type="ARBA" id="ARBA00023136"/>
    </source>
</evidence>
<feature type="transmembrane region" description="Helical" evidence="12">
    <location>
        <begin position="511"/>
        <end position="535"/>
    </location>
</feature>
<evidence type="ECO:0000256" key="5">
    <source>
        <dbReference type="ARBA" id="ARBA00022475"/>
    </source>
</evidence>
<dbReference type="Gene3D" id="3.90.550.10">
    <property type="entry name" value="Spore Coat Polysaccharide Biosynthesis Protein SpsA, Chain A"/>
    <property type="match status" value="1"/>
</dbReference>
<name>A0ABP8GST6_9BURK</name>
<protein>
    <recommendedName>
        <fullName evidence="4 12">Glucans biosynthesis glucosyltransferase H</fullName>
        <ecNumber evidence="12">2.4.1.-</ecNumber>
    </recommendedName>
</protein>
<evidence type="ECO:0000256" key="3">
    <source>
        <dbReference type="ARBA" id="ARBA00009337"/>
    </source>
</evidence>
<proteinExistence type="inferred from homology"/>
<keyword evidence="11 12" id="KW-0472">Membrane</keyword>
<evidence type="ECO:0000313" key="15">
    <source>
        <dbReference type="Proteomes" id="UP001501671"/>
    </source>
</evidence>
<keyword evidence="9 12" id="KW-0812">Transmembrane</keyword>
<dbReference type="RefSeq" id="WP_345248086.1">
    <property type="nucleotide sequence ID" value="NZ_BAABFO010000006.1"/>
</dbReference>
<dbReference type="Proteomes" id="UP001501671">
    <property type="component" value="Unassembled WGS sequence"/>
</dbReference>
<dbReference type="NCBIfam" id="NF003962">
    <property type="entry name" value="PRK05454.2-5"/>
    <property type="match status" value="1"/>
</dbReference>
<dbReference type="NCBIfam" id="NF003955">
    <property type="entry name" value="PRK05454.1-1"/>
    <property type="match status" value="1"/>
</dbReference>
<evidence type="ECO:0000256" key="4">
    <source>
        <dbReference type="ARBA" id="ARBA00020585"/>
    </source>
</evidence>
<keyword evidence="10 12" id="KW-1133">Transmembrane helix</keyword>
<feature type="transmembrane region" description="Helical" evidence="12">
    <location>
        <begin position="547"/>
        <end position="568"/>
    </location>
</feature>
<comment type="similarity">
    <text evidence="3 12">Belongs to the glycosyltransferase 2 family. OpgH subfamily.</text>
</comment>
<evidence type="ECO:0000256" key="9">
    <source>
        <dbReference type="ARBA" id="ARBA00022692"/>
    </source>
</evidence>
<dbReference type="HAMAP" id="MF_01072">
    <property type="entry name" value="MdoH_OpgH"/>
    <property type="match status" value="1"/>
</dbReference>
<dbReference type="InterPro" id="IPR050321">
    <property type="entry name" value="Glycosyltr_2/OpgH_subfam"/>
</dbReference>
<feature type="transmembrane region" description="Helical" evidence="12">
    <location>
        <begin position="624"/>
        <end position="644"/>
    </location>
</feature>
<accession>A0ABP8GST6</accession>
<evidence type="ECO:0000256" key="1">
    <source>
        <dbReference type="ARBA" id="ARBA00004429"/>
    </source>
</evidence>
<organism evidence="14 15">
    <name type="scientific">Pigmentiphaga soli</name>
    <dbReference type="NCBI Taxonomy" id="1007095"/>
    <lineage>
        <taxon>Bacteria</taxon>
        <taxon>Pseudomonadati</taxon>
        <taxon>Pseudomonadota</taxon>
        <taxon>Betaproteobacteria</taxon>
        <taxon>Burkholderiales</taxon>
        <taxon>Alcaligenaceae</taxon>
        <taxon>Pigmentiphaga</taxon>
    </lineage>
</organism>
<dbReference type="PANTHER" id="PTHR43867:SF5">
    <property type="entry name" value="GLUCANS BIOSYNTHESIS GLUCOSYLTRANSFERASE H"/>
    <property type="match status" value="1"/>
</dbReference>
<dbReference type="InterPro" id="IPR023725">
    <property type="entry name" value="Glucans_biosynth_gluTrFase_H"/>
</dbReference>
<dbReference type="InterPro" id="IPR029044">
    <property type="entry name" value="Nucleotide-diphossugar_trans"/>
</dbReference>
<dbReference type="PANTHER" id="PTHR43867">
    <property type="entry name" value="CELLULOSE SYNTHASE CATALYTIC SUBUNIT A [UDP-FORMING]"/>
    <property type="match status" value="1"/>
</dbReference>
<gene>
    <name evidence="14" type="primary">mdoH</name>
    <name evidence="12" type="synonym">opgH</name>
    <name evidence="14" type="ORF">GCM10023144_15940</name>
</gene>
<dbReference type="CDD" id="cd04191">
    <property type="entry name" value="Glucan_BSP_MdoH"/>
    <property type="match status" value="1"/>
</dbReference>
<keyword evidence="7 12" id="KW-0328">Glycosyltransferase</keyword>
<comment type="function">
    <text evidence="12">Involved in the biosynthesis of osmoregulated periplasmic glucans (OPGs).</text>
</comment>
<dbReference type="NCBIfam" id="NF003958">
    <property type="entry name" value="PRK05454.2-1"/>
    <property type="match status" value="1"/>
</dbReference>
<evidence type="ECO:0000256" key="12">
    <source>
        <dbReference type="HAMAP-Rule" id="MF_01072"/>
    </source>
</evidence>
<evidence type="ECO:0000256" key="6">
    <source>
        <dbReference type="ARBA" id="ARBA00022519"/>
    </source>
</evidence>
<dbReference type="EMBL" id="BAABFO010000006">
    <property type="protein sequence ID" value="GAA4329309.1"/>
    <property type="molecule type" value="Genomic_DNA"/>
</dbReference>
<dbReference type="SUPFAM" id="SSF53448">
    <property type="entry name" value="Nucleotide-diphospho-sugar transferases"/>
    <property type="match status" value="1"/>
</dbReference>
<feature type="transmembrane region" description="Helical" evidence="12">
    <location>
        <begin position="456"/>
        <end position="484"/>
    </location>
</feature>
<comment type="caution">
    <text evidence="14">The sequence shown here is derived from an EMBL/GenBank/DDBJ whole genome shotgun (WGS) entry which is preliminary data.</text>
</comment>
<feature type="transmembrane region" description="Helical" evidence="12">
    <location>
        <begin position="105"/>
        <end position="122"/>
    </location>
</feature>
<evidence type="ECO:0000256" key="7">
    <source>
        <dbReference type="ARBA" id="ARBA00022676"/>
    </source>
</evidence>
<keyword evidence="15" id="KW-1185">Reference proteome</keyword>
<comment type="pathway">
    <text evidence="2 12">Glycan metabolism; osmoregulated periplasmic glucan (OPG) biosynthesis.</text>
</comment>
<evidence type="ECO:0000256" key="10">
    <source>
        <dbReference type="ARBA" id="ARBA00022989"/>
    </source>
</evidence>
<evidence type="ECO:0000259" key="13">
    <source>
        <dbReference type="Pfam" id="PF00535"/>
    </source>
</evidence>
<keyword evidence="5 12" id="KW-1003">Cell membrane</keyword>
<feature type="domain" description="Glycosyltransferase 2-like" evidence="13">
    <location>
        <begin position="190"/>
        <end position="371"/>
    </location>
</feature>
<keyword evidence="8 12" id="KW-0808">Transferase</keyword>
<evidence type="ECO:0000256" key="2">
    <source>
        <dbReference type="ARBA" id="ARBA00005001"/>
    </source>
</evidence>
<evidence type="ECO:0000256" key="8">
    <source>
        <dbReference type="ARBA" id="ARBA00022679"/>
    </source>
</evidence>